<evidence type="ECO:0000256" key="1">
    <source>
        <dbReference type="SAM" id="MobiDB-lite"/>
    </source>
</evidence>
<reference evidence="2" key="2">
    <citation type="journal article" date="2015" name="Data Brief">
        <title>Shoot transcriptome of the giant reed, Arundo donax.</title>
        <authorList>
            <person name="Barrero R.A."/>
            <person name="Guerrero F.D."/>
            <person name="Moolhuijzen P."/>
            <person name="Goolsby J.A."/>
            <person name="Tidwell J."/>
            <person name="Bellgard S.E."/>
            <person name="Bellgard M.I."/>
        </authorList>
    </citation>
    <scope>NUCLEOTIDE SEQUENCE</scope>
    <source>
        <tissue evidence="2">Shoot tissue taken approximately 20 cm above the soil surface</tissue>
    </source>
</reference>
<dbReference type="AlphaFoldDB" id="A0A0A8YXC7"/>
<sequence length="72" mass="6933">MVASRAAGDMAADGESSSSGGRNVGCPCSTASSAWYSCASAGIGAPDPGPVSRCTSAMNSLGLAWMTLGDAS</sequence>
<protein>
    <submittedName>
        <fullName evidence="2">Uncharacterized protein</fullName>
    </submittedName>
</protein>
<organism evidence="2">
    <name type="scientific">Arundo donax</name>
    <name type="common">Giant reed</name>
    <name type="synonym">Donax arundinaceus</name>
    <dbReference type="NCBI Taxonomy" id="35708"/>
    <lineage>
        <taxon>Eukaryota</taxon>
        <taxon>Viridiplantae</taxon>
        <taxon>Streptophyta</taxon>
        <taxon>Embryophyta</taxon>
        <taxon>Tracheophyta</taxon>
        <taxon>Spermatophyta</taxon>
        <taxon>Magnoliopsida</taxon>
        <taxon>Liliopsida</taxon>
        <taxon>Poales</taxon>
        <taxon>Poaceae</taxon>
        <taxon>PACMAD clade</taxon>
        <taxon>Arundinoideae</taxon>
        <taxon>Arundineae</taxon>
        <taxon>Arundo</taxon>
    </lineage>
</organism>
<reference evidence="2" key="1">
    <citation type="submission" date="2014-09" db="EMBL/GenBank/DDBJ databases">
        <authorList>
            <person name="Magalhaes I.L.F."/>
            <person name="Oliveira U."/>
            <person name="Santos F.R."/>
            <person name="Vidigal T.H.D.A."/>
            <person name="Brescovit A.D."/>
            <person name="Santos A.J."/>
        </authorList>
    </citation>
    <scope>NUCLEOTIDE SEQUENCE</scope>
    <source>
        <tissue evidence="2">Shoot tissue taken approximately 20 cm above the soil surface</tissue>
    </source>
</reference>
<accession>A0A0A8YXC7</accession>
<dbReference type="EMBL" id="GBRH01268790">
    <property type="protein sequence ID" value="JAD29105.1"/>
    <property type="molecule type" value="Transcribed_RNA"/>
</dbReference>
<feature type="region of interest" description="Disordered" evidence="1">
    <location>
        <begin position="1"/>
        <end position="23"/>
    </location>
</feature>
<name>A0A0A8YXC7_ARUDO</name>
<evidence type="ECO:0000313" key="2">
    <source>
        <dbReference type="EMBL" id="JAD29105.1"/>
    </source>
</evidence>
<proteinExistence type="predicted"/>